<evidence type="ECO:0000256" key="10">
    <source>
        <dbReference type="PIRSR" id="PIRSR004532-2"/>
    </source>
</evidence>
<evidence type="ECO:0000256" key="4">
    <source>
        <dbReference type="ARBA" id="ARBA00022801"/>
    </source>
</evidence>
<evidence type="ECO:0000256" key="6">
    <source>
        <dbReference type="ARBA" id="ARBA00023277"/>
    </source>
</evidence>
<dbReference type="GO" id="GO:0006094">
    <property type="term" value="P:gluconeogenesis"/>
    <property type="evidence" value="ECO:0007669"/>
    <property type="project" value="InterPro"/>
</dbReference>
<proteinExistence type="inferred from homology"/>
<organism evidence="11 12">
    <name type="scientific">Heyndrickxia coagulans</name>
    <name type="common">Weizmannia coagulans</name>
    <dbReference type="NCBI Taxonomy" id="1398"/>
    <lineage>
        <taxon>Bacteria</taxon>
        <taxon>Bacillati</taxon>
        <taxon>Bacillota</taxon>
        <taxon>Bacilli</taxon>
        <taxon>Bacillales</taxon>
        <taxon>Bacillaceae</taxon>
        <taxon>Heyndrickxia</taxon>
    </lineage>
</organism>
<protein>
    <recommendedName>
        <fullName evidence="8">Fructose-1,6-bisphosphatase</fullName>
    </recommendedName>
</protein>
<feature type="binding site" evidence="9">
    <location>
        <position position="224"/>
    </location>
    <ligand>
        <name>Mn(2+)</name>
        <dbReference type="ChEBI" id="CHEBI:29035"/>
        <label>2</label>
    </ligand>
</feature>
<dbReference type="RefSeq" id="WP_061087069.1">
    <property type="nucleotide sequence ID" value="NZ_KQ955898.1"/>
</dbReference>
<evidence type="ECO:0000313" key="12">
    <source>
        <dbReference type="Proteomes" id="UP000070376"/>
    </source>
</evidence>
<dbReference type="AlphaFoldDB" id="A0A133KGZ7"/>
<dbReference type="PANTHER" id="PTHR30447">
    <property type="entry name" value="FRUCTOSE-1,6-BISPHOSPHATASE CLASS 2"/>
    <property type="match status" value="1"/>
</dbReference>
<name>A0A133KGZ7_HEYCO</name>
<evidence type="ECO:0000256" key="2">
    <source>
        <dbReference type="ARBA" id="ARBA00008989"/>
    </source>
</evidence>
<dbReference type="GO" id="GO:0046872">
    <property type="term" value="F:metal ion binding"/>
    <property type="evidence" value="ECO:0007669"/>
    <property type="project" value="UniProtKB-KW"/>
</dbReference>
<comment type="cofactor">
    <cofactor evidence="9">
        <name>Mn(2+)</name>
        <dbReference type="ChEBI" id="CHEBI:29035"/>
    </cofactor>
</comment>
<feature type="binding site" evidence="10">
    <location>
        <begin position="99"/>
        <end position="101"/>
    </location>
    <ligand>
        <name>substrate</name>
    </ligand>
</feature>
<reference evidence="12" key="1">
    <citation type="submission" date="2016-01" db="EMBL/GenBank/DDBJ databases">
        <authorList>
            <person name="Mitreva M."/>
            <person name="Pepin K.H."/>
            <person name="Mihindukulasuriya K.A."/>
            <person name="Fulton R."/>
            <person name="Fronick C."/>
            <person name="O'Laughlin M."/>
            <person name="Miner T."/>
            <person name="Herter B."/>
            <person name="Rosa B.A."/>
            <person name="Cordes M."/>
            <person name="Tomlinson C."/>
            <person name="Wollam A."/>
            <person name="Palsikar V.B."/>
            <person name="Mardis E.R."/>
            <person name="Wilson R.K."/>
        </authorList>
    </citation>
    <scope>NUCLEOTIDE SEQUENCE [LARGE SCALE GENOMIC DNA]</scope>
    <source>
        <strain evidence="12">GED7749B</strain>
    </source>
</reference>
<gene>
    <name evidence="11" type="ORF">HMPREF3213_02910</name>
</gene>
<keyword evidence="3 9" id="KW-0479">Metal-binding</keyword>
<evidence type="ECO:0000256" key="9">
    <source>
        <dbReference type="PIRSR" id="PIRSR004532-1"/>
    </source>
</evidence>
<feature type="binding site" evidence="9">
    <location>
        <position position="68"/>
    </location>
    <ligand>
        <name>Mn(2+)</name>
        <dbReference type="ChEBI" id="CHEBI:29035"/>
        <label>1</label>
    </ligand>
</feature>
<dbReference type="GO" id="GO:0030388">
    <property type="term" value="P:fructose 1,6-bisphosphate metabolic process"/>
    <property type="evidence" value="ECO:0007669"/>
    <property type="project" value="TreeGrafter"/>
</dbReference>
<dbReference type="PANTHER" id="PTHR30447:SF0">
    <property type="entry name" value="FRUCTOSE-1,6-BISPHOSPHATASE 1 CLASS 2-RELATED"/>
    <property type="match status" value="1"/>
</dbReference>
<keyword evidence="4" id="KW-0378">Hydrolase</keyword>
<feature type="binding site" evidence="9">
    <location>
        <position position="99"/>
    </location>
    <ligand>
        <name>Mn(2+)</name>
        <dbReference type="ChEBI" id="CHEBI:29035"/>
        <label>2</label>
    </ligand>
</feature>
<dbReference type="NCBIfam" id="TIGR00330">
    <property type="entry name" value="glpX"/>
    <property type="match status" value="1"/>
</dbReference>
<evidence type="ECO:0000256" key="7">
    <source>
        <dbReference type="ARBA" id="ARBA00024331"/>
    </source>
</evidence>
<evidence type="ECO:0000256" key="1">
    <source>
        <dbReference type="ARBA" id="ARBA00001273"/>
    </source>
</evidence>
<dbReference type="Pfam" id="PF03320">
    <property type="entry name" value="FBPase_glpX"/>
    <property type="match status" value="1"/>
</dbReference>
<accession>A0A133KGZ7</accession>
<evidence type="ECO:0000256" key="3">
    <source>
        <dbReference type="ARBA" id="ARBA00022723"/>
    </source>
</evidence>
<dbReference type="PROSITE" id="PS51257">
    <property type="entry name" value="PROKAR_LIPOPROTEIN"/>
    <property type="match status" value="1"/>
</dbReference>
<dbReference type="Gene3D" id="3.40.190.90">
    <property type="match status" value="1"/>
</dbReference>
<evidence type="ECO:0000313" key="11">
    <source>
        <dbReference type="EMBL" id="KWZ78724.1"/>
    </source>
</evidence>
<evidence type="ECO:0000256" key="8">
    <source>
        <dbReference type="PIRNR" id="PIRNR004532"/>
    </source>
</evidence>
<evidence type="ECO:0000256" key="5">
    <source>
        <dbReference type="ARBA" id="ARBA00023211"/>
    </source>
</evidence>
<comment type="pathway">
    <text evidence="7">Carbohydrate biosynthesis.</text>
</comment>
<feature type="binding site" evidence="10">
    <location>
        <begin position="197"/>
        <end position="199"/>
    </location>
    <ligand>
        <name>substrate</name>
    </ligand>
</feature>
<dbReference type="GO" id="GO:0006071">
    <property type="term" value="P:glycerol metabolic process"/>
    <property type="evidence" value="ECO:0007669"/>
    <property type="project" value="InterPro"/>
</dbReference>
<dbReference type="FunFam" id="3.40.190.90:FF:000001">
    <property type="entry name" value="Fructose-1,6-bisphosphatase"/>
    <property type="match status" value="1"/>
</dbReference>
<dbReference type="CDD" id="cd01516">
    <property type="entry name" value="FBPase_glpX"/>
    <property type="match status" value="1"/>
</dbReference>
<dbReference type="GO" id="GO:0005829">
    <property type="term" value="C:cytosol"/>
    <property type="evidence" value="ECO:0007669"/>
    <property type="project" value="TreeGrafter"/>
</dbReference>
<dbReference type="GO" id="GO:0042132">
    <property type="term" value="F:fructose 1,6-bisphosphate 1-phosphatase activity"/>
    <property type="evidence" value="ECO:0007669"/>
    <property type="project" value="UniProtKB-EC"/>
</dbReference>
<keyword evidence="6 8" id="KW-0119">Carbohydrate metabolism</keyword>
<dbReference type="InterPro" id="IPR004464">
    <property type="entry name" value="FBPase_class-2/SBPase"/>
</dbReference>
<feature type="binding site" evidence="10">
    <location>
        <begin position="175"/>
        <end position="177"/>
    </location>
    <ligand>
        <name>substrate</name>
    </ligand>
</feature>
<dbReference type="Gene3D" id="3.30.540.10">
    <property type="entry name" value="Fructose-1,6-Bisphosphatase, subunit A, domain 1"/>
    <property type="match status" value="1"/>
</dbReference>
<dbReference type="EMBL" id="LRPN01000137">
    <property type="protein sequence ID" value="KWZ78724.1"/>
    <property type="molecule type" value="Genomic_DNA"/>
</dbReference>
<feature type="binding site" evidence="9">
    <location>
        <position position="44"/>
    </location>
    <ligand>
        <name>Mn(2+)</name>
        <dbReference type="ChEBI" id="CHEBI:29035"/>
        <label>1</label>
    </ligand>
</feature>
<dbReference type="PATRIC" id="fig|1398.22.peg.2913"/>
<dbReference type="Proteomes" id="UP000070376">
    <property type="component" value="Unassembled WGS sequence"/>
</dbReference>
<feature type="binding site" evidence="9">
    <location>
        <position position="96"/>
    </location>
    <ligand>
        <name>Mn(2+)</name>
        <dbReference type="ChEBI" id="CHEBI:29035"/>
        <label>2</label>
    </ligand>
</feature>
<dbReference type="PIRSF" id="PIRSF004532">
    <property type="entry name" value="GlpX"/>
    <property type="match status" value="1"/>
</dbReference>
<feature type="binding site" evidence="10">
    <location>
        <position position="130"/>
    </location>
    <ligand>
        <name>substrate</name>
    </ligand>
</feature>
<comment type="caution">
    <text evidence="11">The sequence shown here is derived from an EMBL/GenBank/DDBJ whole genome shotgun (WGS) entry which is preliminary data.</text>
</comment>
<comment type="similarity">
    <text evidence="2 8">Belongs to the FBPase class 2 family.</text>
</comment>
<sequence>MQTKRKANNIICTQDLVMNFLAVTQQAAIACHPWIGKNNKMMVDEAGTRAMRNRLNQIDMSGVVVIGEGEMDEAPMLYINEHLGTGNGPQVDIAVDPVEGTNLVATGKENALTVVAVANRGSLLHAPDMYMKKIAVGPKARGCIDIDKSLTENMKNVATALGKDITELTVMIQERPRHKELAEEAYKTGASVKFFSDVDVTAAVATAFNHCEVDIFAGIGGAPEGVIAAAALKCMGGDFQGRLAPQNQAEAERCLNMGILSPDKKLTIDDIVKTDQCFFVATGITDGLLLNGIKQTTAGKLLTHSMVITGGKMKNIQFMYRHFLPDSEF</sequence>
<comment type="catalytic activity">
    <reaction evidence="1">
        <text>beta-D-fructose 1,6-bisphosphate + H2O = beta-D-fructose 6-phosphate + phosphate</text>
        <dbReference type="Rhea" id="RHEA:11064"/>
        <dbReference type="ChEBI" id="CHEBI:15377"/>
        <dbReference type="ChEBI" id="CHEBI:32966"/>
        <dbReference type="ChEBI" id="CHEBI:43474"/>
        <dbReference type="ChEBI" id="CHEBI:57634"/>
        <dbReference type="EC" id="3.1.3.11"/>
    </reaction>
</comment>
<feature type="binding site" evidence="10">
    <location>
        <position position="221"/>
    </location>
    <ligand>
        <name>substrate</name>
    </ligand>
</feature>
<keyword evidence="5 9" id="KW-0464">Manganese</keyword>
<dbReference type="SUPFAM" id="SSF56655">
    <property type="entry name" value="Carbohydrate phosphatase"/>
    <property type="match status" value="1"/>
</dbReference>